<comment type="caution">
    <text evidence="1">The sequence shown here is derived from an EMBL/GenBank/DDBJ whole genome shotgun (WGS) entry which is preliminary data.</text>
</comment>
<sequence>MGNANNPAGRLHTVLTAYRAAAHTNSTMHATWAAVLGVPEGQVPVALAEVAALIPEIHRLVVQCGASEQIELFDAFGRQWAVPIMSEHHPRQTPSPGADAVDPNALAVLGGLSAYLSTCAPEGVLPDPERVADLKAAVSELLDELADEDSLPTDLRSAINARLHDIIWAMDHVRIGGPGAVKQAMERLLGQITISLHTAPDARDSGFLKKVMKTISCVWVAYKAGPQVHAALEGWQDILKQLPPGH</sequence>
<accession>A0A4Q7WQF3</accession>
<dbReference type="OrthoDB" id="5193419at2"/>
<protein>
    <submittedName>
        <fullName evidence="1">Uncharacterized protein</fullName>
    </submittedName>
</protein>
<dbReference type="AlphaFoldDB" id="A0A4Q7WQF3"/>
<organism evidence="1 2">
    <name type="scientific">Kribbella rubisoli</name>
    <dbReference type="NCBI Taxonomy" id="3075929"/>
    <lineage>
        <taxon>Bacteria</taxon>
        <taxon>Bacillati</taxon>
        <taxon>Actinomycetota</taxon>
        <taxon>Actinomycetes</taxon>
        <taxon>Propionibacteriales</taxon>
        <taxon>Kribbellaceae</taxon>
        <taxon>Kribbella</taxon>
    </lineage>
</organism>
<keyword evidence="2" id="KW-1185">Reference proteome</keyword>
<evidence type="ECO:0000313" key="2">
    <source>
        <dbReference type="Proteomes" id="UP000292027"/>
    </source>
</evidence>
<dbReference type="Proteomes" id="UP000292027">
    <property type="component" value="Unassembled WGS sequence"/>
</dbReference>
<gene>
    <name evidence="1" type="ORF">EV645_5743</name>
</gene>
<dbReference type="RefSeq" id="WP_130447061.1">
    <property type="nucleotide sequence ID" value="NZ_SHKR01000014.1"/>
</dbReference>
<evidence type="ECO:0000313" key="1">
    <source>
        <dbReference type="EMBL" id="RZU12471.1"/>
    </source>
</evidence>
<dbReference type="EMBL" id="SHKR01000014">
    <property type="protein sequence ID" value="RZU12471.1"/>
    <property type="molecule type" value="Genomic_DNA"/>
</dbReference>
<reference evidence="1 2" key="1">
    <citation type="journal article" date="2015" name="Stand. Genomic Sci.">
        <title>Genomic Encyclopedia of Bacterial and Archaeal Type Strains, Phase III: the genomes of soil and plant-associated and newly described type strains.</title>
        <authorList>
            <person name="Whitman W.B."/>
            <person name="Woyke T."/>
            <person name="Klenk H.P."/>
            <person name="Zhou Y."/>
            <person name="Lilburn T.G."/>
            <person name="Beck B.J."/>
            <person name="De Vos P."/>
            <person name="Vandamme P."/>
            <person name="Eisen J.A."/>
            <person name="Garrity G."/>
            <person name="Hugenholtz P."/>
            <person name="Kyrpides N.C."/>
        </authorList>
    </citation>
    <scope>NUCLEOTIDE SEQUENCE [LARGE SCALE GENOMIC DNA]</scope>
    <source>
        <strain evidence="1 2">VKM Ac-2540</strain>
    </source>
</reference>
<proteinExistence type="predicted"/>
<name>A0A4Q7WQF3_9ACTN</name>